<comment type="caution">
    <text evidence="3">The sequence shown here is derived from an EMBL/GenBank/DDBJ whole genome shotgun (WGS) entry which is preliminary data.</text>
</comment>
<evidence type="ECO:0000256" key="1">
    <source>
        <dbReference type="SAM" id="Coils"/>
    </source>
</evidence>
<keyword evidence="1" id="KW-0175">Coiled coil</keyword>
<feature type="coiled-coil region" evidence="1">
    <location>
        <begin position="418"/>
        <end position="445"/>
    </location>
</feature>
<sequence>MMKTHSQRAVEARVLNDLRLAFKIDEIREAVFGQQGYDAVLLETRANYEGKADVEKGEEMNRVEEIINEDRDIVLGLLKACGVVGHTGCFKCFVGSASCKVDPLLWISMVSTSGCAKADEVDLVGHLSPVIGVGDKEDIVTEMVEWPRLKGSRVEYPTVSSRFREFFILVCETLNERWAASSSERRITAKDFLEYYAVKYVTATDGAYLSSSSSRPCFFDLSSVGRVWNDNLLWVSGECLQRSDKEALELNNRTITKGINCKVSRKESFIDAVAREDTELEAVLKELFISRFNRVASKDDMVRRSQAKRRMAGKTPGSMEEKLETPELNTPLKLARLNEMPDSPVDMATVSSTVVVLEESDKIAEGADLRPPFEVEAGLLEEQCRAKAREKIVAVMDDEFKKFAHTLKGVQLGFEDRPIELEKRISQLEREKNQLEENLTWEREAFQLELEKVREAAALKL</sequence>
<reference evidence="3 4" key="1">
    <citation type="journal article" date="2020" name="IScience">
        <title>Genome Sequencing of the Endangered Kingdonia uniflora (Circaeasteraceae, Ranunculales) Reveals Potential Mechanisms of Evolutionary Specialization.</title>
        <authorList>
            <person name="Sun Y."/>
            <person name="Deng T."/>
            <person name="Zhang A."/>
            <person name="Moore M.J."/>
            <person name="Landis J.B."/>
            <person name="Lin N."/>
            <person name="Zhang H."/>
            <person name="Zhang X."/>
            <person name="Huang J."/>
            <person name="Zhang X."/>
            <person name="Sun H."/>
            <person name="Wang H."/>
        </authorList>
    </citation>
    <scope>NUCLEOTIDE SEQUENCE [LARGE SCALE GENOMIC DNA]</scope>
    <source>
        <strain evidence="3">TB1705</strain>
        <tissue evidence="3">Leaf</tissue>
    </source>
</reference>
<proteinExistence type="predicted"/>
<dbReference type="EMBL" id="JACGCM010002788">
    <property type="protein sequence ID" value="KAF6135355.1"/>
    <property type="molecule type" value="Genomic_DNA"/>
</dbReference>
<evidence type="ECO:0000313" key="4">
    <source>
        <dbReference type="Proteomes" id="UP000541444"/>
    </source>
</evidence>
<evidence type="ECO:0000256" key="2">
    <source>
        <dbReference type="SAM" id="MobiDB-lite"/>
    </source>
</evidence>
<protein>
    <submittedName>
        <fullName evidence="3">Uncharacterized protein</fullName>
    </submittedName>
</protein>
<gene>
    <name evidence="3" type="ORF">GIB67_027229</name>
</gene>
<feature type="region of interest" description="Disordered" evidence="2">
    <location>
        <begin position="303"/>
        <end position="324"/>
    </location>
</feature>
<dbReference type="Proteomes" id="UP000541444">
    <property type="component" value="Unassembled WGS sequence"/>
</dbReference>
<accession>A0A7J7KYA2</accession>
<evidence type="ECO:0000313" key="3">
    <source>
        <dbReference type="EMBL" id="KAF6135355.1"/>
    </source>
</evidence>
<keyword evidence="4" id="KW-1185">Reference proteome</keyword>
<dbReference type="AlphaFoldDB" id="A0A7J7KYA2"/>
<name>A0A7J7KYA2_9MAGN</name>
<organism evidence="3 4">
    <name type="scientific">Kingdonia uniflora</name>
    <dbReference type="NCBI Taxonomy" id="39325"/>
    <lineage>
        <taxon>Eukaryota</taxon>
        <taxon>Viridiplantae</taxon>
        <taxon>Streptophyta</taxon>
        <taxon>Embryophyta</taxon>
        <taxon>Tracheophyta</taxon>
        <taxon>Spermatophyta</taxon>
        <taxon>Magnoliopsida</taxon>
        <taxon>Ranunculales</taxon>
        <taxon>Circaeasteraceae</taxon>
        <taxon>Kingdonia</taxon>
    </lineage>
</organism>